<dbReference type="Proteomes" id="UP000323708">
    <property type="component" value="Unassembled WGS sequence"/>
</dbReference>
<organism evidence="3 4">
    <name type="scientific">Pseudohalioglobus sediminis</name>
    <dbReference type="NCBI Taxonomy" id="2606449"/>
    <lineage>
        <taxon>Bacteria</taxon>
        <taxon>Pseudomonadati</taxon>
        <taxon>Pseudomonadota</taxon>
        <taxon>Gammaproteobacteria</taxon>
        <taxon>Cellvibrionales</taxon>
        <taxon>Halieaceae</taxon>
        <taxon>Pseudohalioglobus</taxon>
    </lineage>
</organism>
<dbReference type="RefSeq" id="WP_149612052.1">
    <property type="nucleotide sequence ID" value="NZ_VTUX01000007.1"/>
</dbReference>
<evidence type="ECO:0000256" key="1">
    <source>
        <dbReference type="ARBA" id="ARBA00022801"/>
    </source>
</evidence>
<feature type="domain" description="AB hydrolase-1" evidence="2">
    <location>
        <begin position="24"/>
        <end position="310"/>
    </location>
</feature>
<dbReference type="Gene3D" id="3.40.50.1820">
    <property type="entry name" value="alpha/beta hydrolase"/>
    <property type="match status" value="1"/>
</dbReference>
<sequence length="328" mass="36474">MEIEHLHIPAGPVHLHLACAGEGPLVVMCHGYPGLWYSWRHQLAALAGAGYRAVALDMRGYGASSRPLPAEDYDFNCLSADVLAVLDYFAAPQAVLLGHDFGANLAWHMAIHHSDRIRAVAPLCVPYNMELAGGADVLPSTLFAAIAENHFFHMHYYQAVGVAEQSVAGREREFLTRLFWALSARGNLLDWSRFPSRGTHYIDVLEEPVQALPWPWLTVEDMDYYVQEYTRAGPALSIIGGANSYRVMDRNWQLFRSSAHAEVAIPTLWVGGQEDPVISLAGDGPFEHMRAKVKDLRGLHLLPEAGHFIQQEQPEMLNELLLAFLEGL</sequence>
<evidence type="ECO:0000313" key="4">
    <source>
        <dbReference type="Proteomes" id="UP000323708"/>
    </source>
</evidence>
<dbReference type="SUPFAM" id="SSF53474">
    <property type="entry name" value="alpha/beta-Hydrolases"/>
    <property type="match status" value="1"/>
</dbReference>
<protein>
    <submittedName>
        <fullName evidence="3">Alpha/beta hydrolase</fullName>
    </submittedName>
</protein>
<dbReference type="PRINTS" id="PR00111">
    <property type="entry name" value="ABHYDROLASE"/>
</dbReference>
<dbReference type="GO" id="GO:0016787">
    <property type="term" value="F:hydrolase activity"/>
    <property type="evidence" value="ECO:0007669"/>
    <property type="project" value="UniProtKB-KW"/>
</dbReference>
<proteinExistence type="predicted"/>
<reference evidence="3 4" key="1">
    <citation type="submission" date="2019-09" db="EMBL/GenBank/DDBJ databases">
        <authorList>
            <person name="Chen X.-Y."/>
        </authorList>
    </citation>
    <scope>NUCLEOTIDE SEQUENCE [LARGE SCALE GENOMIC DNA]</scope>
    <source>
        <strain evidence="3 4">NY5</strain>
    </source>
</reference>
<evidence type="ECO:0000259" key="2">
    <source>
        <dbReference type="Pfam" id="PF00561"/>
    </source>
</evidence>
<dbReference type="PANTHER" id="PTHR43329">
    <property type="entry name" value="EPOXIDE HYDROLASE"/>
    <property type="match status" value="1"/>
</dbReference>
<comment type="caution">
    <text evidence="3">The sequence shown here is derived from an EMBL/GenBank/DDBJ whole genome shotgun (WGS) entry which is preliminary data.</text>
</comment>
<dbReference type="Pfam" id="PF00561">
    <property type="entry name" value="Abhydrolase_1"/>
    <property type="match status" value="1"/>
</dbReference>
<keyword evidence="1 3" id="KW-0378">Hydrolase</keyword>
<accession>A0A5B0WT80</accession>
<evidence type="ECO:0000313" key="3">
    <source>
        <dbReference type="EMBL" id="KAA1189441.1"/>
    </source>
</evidence>
<dbReference type="EMBL" id="VTUX01000007">
    <property type="protein sequence ID" value="KAA1189441.1"/>
    <property type="molecule type" value="Genomic_DNA"/>
</dbReference>
<dbReference type="InterPro" id="IPR000639">
    <property type="entry name" value="Epox_hydrolase-like"/>
</dbReference>
<gene>
    <name evidence="3" type="ORF">F0M18_13850</name>
</gene>
<name>A0A5B0WT80_9GAMM</name>
<dbReference type="InterPro" id="IPR000073">
    <property type="entry name" value="AB_hydrolase_1"/>
</dbReference>
<dbReference type="PRINTS" id="PR00412">
    <property type="entry name" value="EPOXHYDRLASE"/>
</dbReference>
<dbReference type="InterPro" id="IPR029058">
    <property type="entry name" value="AB_hydrolase_fold"/>
</dbReference>
<dbReference type="AlphaFoldDB" id="A0A5B0WT80"/>
<keyword evidence="4" id="KW-1185">Reference proteome</keyword>